<dbReference type="AlphaFoldDB" id="A0A511AER6"/>
<gene>
    <name evidence="2" type="ORF">MAE01_18310</name>
</gene>
<sequence>MAAKSEEAIARARARAKAWREANSERVAAWGKQYREAHAEKIDEQRRAWRYANREQIARNRKETREANPERDREAQRRARERRRSRELRRLAHNAHSRLMRERDPEAARERSRRFREEYPDKVREYQRRYRERHPERARQNQAAAAQRYRDANAEAIRERQRSAAVERRQQRPDAYRRWYERHLEEQRARGREASRLRSRLKRAGLPPRSIHRVYAADRRANDAAADTYFRRERSVEELAVIATELEQKGHLRIPRAVRELRRDLMNGPLPAAHYLQQSVENRDPQDESAELTSQRYLTALKRMRKRELEALRKQHEQDLQNVHAQRPQIYEHLKLRRRAALREEIQMDSIARVAQGLKPYDIDQELRVRLEKEVTPVVNAKLTEVKEHTLQRVDEILARYGEVADPAAPYRAPGATPTSGPGLR</sequence>
<evidence type="ECO:0000313" key="3">
    <source>
        <dbReference type="Proteomes" id="UP000321225"/>
    </source>
</evidence>
<dbReference type="Proteomes" id="UP000321225">
    <property type="component" value="Unassembled WGS sequence"/>
</dbReference>
<feature type="compositionally biased region" description="Basic and acidic residues" evidence="1">
    <location>
        <begin position="55"/>
        <end position="78"/>
    </location>
</feature>
<reference evidence="2 3" key="1">
    <citation type="submission" date="2019-07" db="EMBL/GenBank/DDBJ databases">
        <title>Whole genome shotgun sequence of Microbacterium aerolatum NBRC 103071.</title>
        <authorList>
            <person name="Hosoyama A."/>
            <person name="Uohara A."/>
            <person name="Ohji S."/>
            <person name="Ichikawa N."/>
        </authorList>
    </citation>
    <scope>NUCLEOTIDE SEQUENCE [LARGE SCALE GENOMIC DNA]</scope>
    <source>
        <strain evidence="2 3">NBRC 103071</strain>
    </source>
</reference>
<evidence type="ECO:0000313" key="2">
    <source>
        <dbReference type="EMBL" id="GEK86655.1"/>
    </source>
</evidence>
<proteinExistence type="predicted"/>
<feature type="region of interest" description="Disordered" evidence="1">
    <location>
        <begin position="153"/>
        <end position="172"/>
    </location>
</feature>
<protein>
    <submittedName>
        <fullName evidence="2">Uncharacterized protein</fullName>
    </submittedName>
</protein>
<accession>A0A511AER6</accession>
<dbReference type="EMBL" id="BJUW01000007">
    <property type="protein sequence ID" value="GEK86655.1"/>
    <property type="molecule type" value="Genomic_DNA"/>
</dbReference>
<feature type="compositionally biased region" description="Basic and acidic residues" evidence="1">
    <location>
        <begin position="99"/>
        <end position="114"/>
    </location>
</feature>
<feature type="region of interest" description="Disordered" evidence="1">
    <location>
        <begin position="55"/>
        <end position="114"/>
    </location>
</feature>
<organism evidence="2 3">
    <name type="scientific">Microbacterium aerolatum</name>
    <dbReference type="NCBI Taxonomy" id="153731"/>
    <lineage>
        <taxon>Bacteria</taxon>
        <taxon>Bacillati</taxon>
        <taxon>Actinomycetota</taxon>
        <taxon>Actinomycetes</taxon>
        <taxon>Micrococcales</taxon>
        <taxon>Microbacteriaceae</taxon>
        <taxon>Microbacterium</taxon>
    </lineage>
</organism>
<comment type="caution">
    <text evidence="2">The sequence shown here is derived from an EMBL/GenBank/DDBJ whole genome shotgun (WGS) entry which is preliminary data.</text>
</comment>
<name>A0A511AER6_9MICO</name>
<feature type="compositionally biased region" description="Basic residues" evidence="1">
    <location>
        <begin position="79"/>
        <end position="98"/>
    </location>
</feature>
<dbReference type="RefSeq" id="WP_147039254.1">
    <property type="nucleotide sequence ID" value="NZ_BJUW01000007.1"/>
</dbReference>
<keyword evidence="3" id="KW-1185">Reference proteome</keyword>
<evidence type="ECO:0000256" key="1">
    <source>
        <dbReference type="SAM" id="MobiDB-lite"/>
    </source>
</evidence>